<dbReference type="EMBL" id="JADNYJ010000010">
    <property type="protein sequence ID" value="KAF8909009.1"/>
    <property type="molecule type" value="Genomic_DNA"/>
</dbReference>
<accession>A0A9P5NZD1</accession>
<dbReference type="Proteomes" id="UP000724874">
    <property type="component" value="Unassembled WGS sequence"/>
</dbReference>
<dbReference type="OrthoDB" id="66144at2759"/>
<reference evidence="2" key="1">
    <citation type="submission" date="2020-11" db="EMBL/GenBank/DDBJ databases">
        <authorList>
            <consortium name="DOE Joint Genome Institute"/>
            <person name="Ahrendt S."/>
            <person name="Riley R."/>
            <person name="Andreopoulos W."/>
            <person name="LaButti K."/>
            <person name="Pangilinan J."/>
            <person name="Ruiz-duenas F.J."/>
            <person name="Barrasa J.M."/>
            <person name="Sanchez-Garcia M."/>
            <person name="Camarero S."/>
            <person name="Miyauchi S."/>
            <person name="Serrano A."/>
            <person name="Linde D."/>
            <person name="Babiker R."/>
            <person name="Drula E."/>
            <person name="Ayuso-Fernandez I."/>
            <person name="Pacheco R."/>
            <person name="Padilla G."/>
            <person name="Ferreira P."/>
            <person name="Barriuso J."/>
            <person name="Kellner H."/>
            <person name="Castanera R."/>
            <person name="Alfaro M."/>
            <person name="Ramirez L."/>
            <person name="Pisabarro A.G."/>
            <person name="Kuo A."/>
            <person name="Tritt A."/>
            <person name="Lipzen A."/>
            <person name="He G."/>
            <person name="Yan M."/>
            <person name="Ng V."/>
            <person name="Cullen D."/>
            <person name="Martin F."/>
            <person name="Rosso M.-N."/>
            <person name="Henrissat B."/>
            <person name="Hibbett D."/>
            <person name="Martinez A.T."/>
            <person name="Grigoriev I.V."/>
        </authorList>
    </citation>
    <scope>NUCLEOTIDE SEQUENCE</scope>
    <source>
        <strain evidence="2">AH 44721</strain>
    </source>
</reference>
<evidence type="ECO:0000256" key="1">
    <source>
        <dbReference type="SAM" id="MobiDB-lite"/>
    </source>
</evidence>
<evidence type="ECO:0000313" key="2">
    <source>
        <dbReference type="EMBL" id="KAF8909009.1"/>
    </source>
</evidence>
<evidence type="ECO:0000313" key="3">
    <source>
        <dbReference type="Proteomes" id="UP000724874"/>
    </source>
</evidence>
<gene>
    <name evidence="2" type="ORF">CPB84DRAFT_1744093</name>
</gene>
<feature type="compositionally biased region" description="Pro residues" evidence="1">
    <location>
        <begin position="102"/>
        <end position="113"/>
    </location>
</feature>
<proteinExistence type="predicted"/>
<protein>
    <submittedName>
        <fullName evidence="2">Uncharacterized protein</fullName>
    </submittedName>
</protein>
<dbReference type="AlphaFoldDB" id="A0A9P5NZD1"/>
<sequence length="271" mass="30378">MSRGDRVAVNGNLSMSMRDNYGEHGVEEYYKKVGSTYRNPHYPGIRLCLFSWLNSMQYILLTKYFPLGSGEATLAFVEWCNTGKTLYLEQHSSKTTTRPDSDPTPVPNRPPVIPRRKGQITPCLLGPDFPRPRITAADPFTAAAFKERTTYPCAELSFEAIAEGELPQVSVNIVDGSLLPISSSPHAEGDSTDEGTKTGQPLLQIILSTKARWLVILAPHKKPEVFVIVIKNGWGWVKWDVDAWKEVDISDSKGELLHERVHCRVYRSANF</sequence>
<comment type="caution">
    <text evidence="2">The sequence shown here is derived from an EMBL/GenBank/DDBJ whole genome shotgun (WGS) entry which is preliminary data.</text>
</comment>
<organism evidence="2 3">
    <name type="scientific">Gymnopilus junonius</name>
    <name type="common">Spectacular rustgill mushroom</name>
    <name type="synonym">Gymnopilus spectabilis subsp. junonius</name>
    <dbReference type="NCBI Taxonomy" id="109634"/>
    <lineage>
        <taxon>Eukaryota</taxon>
        <taxon>Fungi</taxon>
        <taxon>Dikarya</taxon>
        <taxon>Basidiomycota</taxon>
        <taxon>Agaricomycotina</taxon>
        <taxon>Agaricomycetes</taxon>
        <taxon>Agaricomycetidae</taxon>
        <taxon>Agaricales</taxon>
        <taxon>Agaricineae</taxon>
        <taxon>Hymenogastraceae</taxon>
        <taxon>Gymnopilus</taxon>
    </lineage>
</organism>
<keyword evidence="3" id="KW-1185">Reference proteome</keyword>
<feature type="region of interest" description="Disordered" evidence="1">
    <location>
        <begin position="91"/>
        <end position="113"/>
    </location>
</feature>
<name>A0A9P5NZD1_GYMJU</name>